<name>A0A1G9I4V7_9RHOB</name>
<dbReference type="Gene3D" id="3.40.30.10">
    <property type="entry name" value="Glutaredoxin"/>
    <property type="match status" value="1"/>
</dbReference>
<dbReference type="GO" id="GO:0015036">
    <property type="term" value="F:disulfide oxidoreductase activity"/>
    <property type="evidence" value="ECO:0007669"/>
    <property type="project" value="UniProtKB-ARBA"/>
</dbReference>
<comment type="subcellular location">
    <subcellularLocation>
        <location evidence="1">Cell envelope</location>
    </subcellularLocation>
</comment>
<dbReference type="GO" id="GO:0030313">
    <property type="term" value="C:cell envelope"/>
    <property type="evidence" value="ECO:0007669"/>
    <property type="project" value="UniProtKB-SubCell"/>
</dbReference>
<dbReference type="PANTHER" id="PTHR42852:SF17">
    <property type="entry name" value="THIOREDOXIN-LIKE PROTEIN HI_1115"/>
    <property type="match status" value="1"/>
</dbReference>
<evidence type="ECO:0000256" key="2">
    <source>
        <dbReference type="ARBA" id="ARBA00022748"/>
    </source>
</evidence>
<dbReference type="SUPFAM" id="SSF52833">
    <property type="entry name" value="Thioredoxin-like"/>
    <property type="match status" value="1"/>
</dbReference>
<evidence type="ECO:0000256" key="3">
    <source>
        <dbReference type="ARBA" id="ARBA00023284"/>
    </source>
</evidence>
<proteinExistence type="predicted"/>
<dbReference type="RefSeq" id="WP_090755124.1">
    <property type="nucleotide sequence ID" value="NZ_FNGE01000007.1"/>
</dbReference>
<dbReference type="InterPro" id="IPR050553">
    <property type="entry name" value="Thioredoxin_ResA/DsbE_sf"/>
</dbReference>
<protein>
    <submittedName>
        <fullName evidence="6">Thiol-disulfide isomerase or thioredoxin</fullName>
    </submittedName>
</protein>
<keyword evidence="3" id="KW-0676">Redox-active center</keyword>
<dbReference type="GO" id="GO:0016853">
    <property type="term" value="F:isomerase activity"/>
    <property type="evidence" value="ECO:0007669"/>
    <property type="project" value="UniProtKB-KW"/>
</dbReference>
<sequence>MLRSLALYTSLLIAANAAVAGPVDWQAARDAGLPKLIESEAVPVPEIEFTDLDGGTHRLADWKGKVVLLNFWATWCAPCREEMPSLDALQKAKGGEDFEVLTVASGRNTEAAINRFFQESGVTDLPTLTDPQMALARAFGVMAMPVTILIDAEGREVARMTGDADWSSPAALALVDQMLAE</sequence>
<dbReference type="PROSITE" id="PS00194">
    <property type="entry name" value="THIOREDOXIN_1"/>
    <property type="match status" value="1"/>
</dbReference>
<dbReference type="Pfam" id="PF08534">
    <property type="entry name" value="Redoxin"/>
    <property type="match status" value="1"/>
</dbReference>
<dbReference type="CDD" id="cd02966">
    <property type="entry name" value="TlpA_like_family"/>
    <property type="match status" value="1"/>
</dbReference>
<dbReference type="InterPro" id="IPR013740">
    <property type="entry name" value="Redoxin"/>
</dbReference>
<evidence type="ECO:0000256" key="1">
    <source>
        <dbReference type="ARBA" id="ARBA00004196"/>
    </source>
</evidence>
<dbReference type="PANTHER" id="PTHR42852">
    <property type="entry name" value="THIOL:DISULFIDE INTERCHANGE PROTEIN DSBE"/>
    <property type="match status" value="1"/>
</dbReference>
<reference evidence="7" key="1">
    <citation type="submission" date="2016-10" db="EMBL/GenBank/DDBJ databases">
        <authorList>
            <person name="Varghese N."/>
            <person name="Submissions S."/>
        </authorList>
    </citation>
    <scope>NUCLEOTIDE SEQUENCE [LARGE SCALE GENOMIC DNA]</scope>
    <source>
        <strain evidence="7">CGMCC 1.7655</strain>
    </source>
</reference>
<accession>A0A1G9I4V7</accession>
<feature type="chain" id="PRO_5011506943" evidence="4">
    <location>
        <begin position="21"/>
        <end position="181"/>
    </location>
</feature>
<keyword evidence="4" id="KW-0732">Signal</keyword>
<keyword evidence="7" id="KW-1185">Reference proteome</keyword>
<dbReference type="InterPro" id="IPR036249">
    <property type="entry name" value="Thioredoxin-like_sf"/>
</dbReference>
<organism evidence="6 7">
    <name type="scientific">Paracoccus chinensis</name>
    <dbReference type="NCBI Taxonomy" id="525640"/>
    <lineage>
        <taxon>Bacteria</taxon>
        <taxon>Pseudomonadati</taxon>
        <taxon>Pseudomonadota</taxon>
        <taxon>Alphaproteobacteria</taxon>
        <taxon>Rhodobacterales</taxon>
        <taxon>Paracoccaceae</taxon>
        <taxon>Paracoccus</taxon>
    </lineage>
</organism>
<evidence type="ECO:0000313" key="7">
    <source>
        <dbReference type="Proteomes" id="UP000199555"/>
    </source>
</evidence>
<feature type="signal peptide" evidence="4">
    <location>
        <begin position="1"/>
        <end position="20"/>
    </location>
</feature>
<keyword evidence="6" id="KW-0413">Isomerase</keyword>
<evidence type="ECO:0000256" key="4">
    <source>
        <dbReference type="SAM" id="SignalP"/>
    </source>
</evidence>
<dbReference type="PROSITE" id="PS51352">
    <property type="entry name" value="THIOREDOXIN_2"/>
    <property type="match status" value="1"/>
</dbReference>
<dbReference type="EMBL" id="FNGE01000007">
    <property type="protein sequence ID" value="SDL20259.1"/>
    <property type="molecule type" value="Genomic_DNA"/>
</dbReference>
<dbReference type="InterPro" id="IPR013766">
    <property type="entry name" value="Thioredoxin_domain"/>
</dbReference>
<dbReference type="InterPro" id="IPR017937">
    <property type="entry name" value="Thioredoxin_CS"/>
</dbReference>
<gene>
    <name evidence="6" type="ORF">SAMN04487971_107146</name>
</gene>
<evidence type="ECO:0000313" key="6">
    <source>
        <dbReference type="EMBL" id="SDL20259.1"/>
    </source>
</evidence>
<dbReference type="OrthoDB" id="9799347at2"/>
<dbReference type="STRING" id="525640.SAMN04487971_107146"/>
<dbReference type="GO" id="GO:0017004">
    <property type="term" value="P:cytochrome complex assembly"/>
    <property type="evidence" value="ECO:0007669"/>
    <property type="project" value="UniProtKB-KW"/>
</dbReference>
<dbReference type="AlphaFoldDB" id="A0A1G9I4V7"/>
<keyword evidence="2" id="KW-0201">Cytochrome c-type biogenesis</keyword>
<dbReference type="Proteomes" id="UP000199555">
    <property type="component" value="Unassembled WGS sequence"/>
</dbReference>
<feature type="domain" description="Thioredoxin" evidence="5">
    <location>
        <begin position="38"/>
        <end position="180"/>
    </location>
</feature>
<evidence type="ECO:0000259" key="5">
    <source>
        <dbReference type="PROSITE" id="PS51352"/>
    </source>
</evidence>